<dbReference type="EMBL" id="CATNWA010009251">
    <property type="protein sequence ID" value="CAI9557664.1"/>
    <property type="molecule type" value="Genomic_DNA"/>
</dbReference>
<name>A0ABN9CC62_9NEOB</name>
<keyword evidence="2" id="KW-1185">Reference proteome</keyword>
<gene>
    <name evidence="1" type="ORF">SPARVUS_LOCUS4751249</name>
</gene>
<evidence type="ECO:0000313" key="1">
    <source>
        <dbReference type="EMBL" id="CAI9557664.1"/>
    </source>
</evidence>
<comment type="caution">
    <text evidence="1">The sequence shown here is derived from an EMBL/GenBank/DDBJ whole genome shotgun (WGS) entry which is preliminary data.</text>
</comment>
<organism evidence="1 2">
    <name type="scientific">Staurois parvus</name>
    <dbReference type="NCBI Taxonomy" id="386267"/>
    <lineage>
        <taxon>Eukaryota</taxon>
        <taxon>Metazoa</taxon>
        <taxon>Chordata</taxon>
        <taxon>Craniata</taxon>
        <taxon>Vertebrata</taxon>
        <taxon>Euteleostomi</taxon>
        <taxon>Amphibia</taxon>
        <taxon>Batrachia</taxon>
        <taxon>Anura</taxon>
        <taxon>Neobatrachia</taxon>
        <taxon>Ranoidea</taxon>
        <taxon>Ranidae</taxon>
        <taxon>Staurois</taxon>
    </lineage>
</organism>
<accession>A0ABN9CC62</accession>
<protein>
    <submittedName>
        <fullName evidence="1">Uncharacterized protein</fullName>
    </submittedName>
</protein>
<dbReference type="Proteomes" id="UP001162483">
    <property type="component" value="Unassembled WGS sequence"/>
</dbReference>
<sequence length="45" mass="4913">MKAVFCNQGTPSNVFLHSNSICLYVIGILPSDHQCKVYSSQGPPM</sequence>
<evidence type="ECO:0000313" key="2">
    <source>
        <dbReference type="Proteomes" id="UP001162483"/>
    </source>
</evidence>
<reference evidence="1" key="1">
    <citation type="submission" date="2023-05" db="EMBL/GenBank/DDBJ databases">
        <authorList>
            <person name="Stuckert A."/>
        </authorList>
    </citation>
    <scope>NUCLEOTIDE SEQUENCE</scope>
</reference>
<proteinExistence type="predicted"/>